<reference evidence="3" key="1">
    <citation type="submission" date="2021-03" db="EMBL/GenBank/DDBJ databases">
        <authorList>
            <person name="Bekaert M."/>
        </authorList>
    </citation>
    <scope>NUCLEOTIDE SEQUENCE</scope>
</reference>
<feature type="coiled-coil region" evidence="1">
    <location>
        <begin position="267"/>
        <end position="332"/>
    </location>
</feature>
<feature type="region of interest" description="Disordered" evidence="2">
    <location>
        <begin position="119"/>
        <end position="142"/>
    </location>
</feature>
<evidence type="ECO:0008006" key="5">
    <source>
        <dbReference type="Google" id="ProtNLM"/>
    </source>
</evidence>
<dbReference type="EMBL" id="CAJPWZ010003150">
    <property type="protein sequence ID" value="CAG2253376.1"/>
    <property type="molecule type" value="Genomic_DNA"/>
</dbReference>
<organism evidence="3 4">
    <name type="scientific">Mytilus edulis</name>
    <name type="common">Blue mussel</name>
    <dbReference type="NCBI Taxonomy" id="6550"/>
    <lineage>
        <taxon>Eukaryota</taxon>
        <taxon>Metazoa</taxon>
        <taxon>Spiralia</taxon>
        <taxon>Lophotrochozoa</taxon>
        <taxon>Mollusca</taxon>
        <taxon>Bivalvia</taxon>
        <taxon>Autobranchia</taxon>
        <taxon>Pteriomorphia</taxon>
        <taxon>Mytilida</taxon>
        <taxon>Mytiloidea</taxon>
        <taxon>Mytilidae</taxon>
        <taxon>Mytilinae</taxon>
        <taxon>Mytilus</taxon>
    </lineage>
</organism>
<evidence type="ECO:0000256" key="1">
    <source>
        <dbReference type="SAM" id="Coils"/>
    </source>
</evidence>
<evidence type="ECO:0000313" key="4">
    <source>
        <dbReference type="Proteomes" id="UP000683360"/>
    </source>
</evidence>
<proteinExistence type="predicted"/>
<dbReference type="OrthoDB" id="289416at2759"/>
<keyword evidence="1" id="KW-0175">Coiled coil</keyword>
<keyword evidence="4" id="KW-1185">Reference proteome</keyword>
<dbReference type="InterPro" id="IPR038800">
    <property type="entry name" value="CCDC17"/>
</dbReference>
<gene>
    <name evidence="3" type="ORF">MEDL_64881</name>
</gene>
<name>A0A8S3VEV6_MYTED</name>
<feature type="coiled-coil region" evidence="1">
    <location>
        <begin position="402"/>
        <end position="507"/>
    </location>
</feature>
<protein>
    <recommendedName>
        <fullName evidence="5">Coiled-coil domain-containing protein 17</fullName>
    </recommendedName>
</protein>
<feature type="region of interest" description="Disordered" evidence="2">
    <location>
        <begin position="730"/>
        <end position="750"/>
    </location>
</feature>
<dbReference type="PANTHER" id="PTHR33820:SF2">
    <property type="entry name" value="COILED-COIL DOMAIN-CONTAINING PROTEIN 17"/>
    <property type="match status" value="1"/>
</dbReference>
<evidence type="ECO:0000313" key="3">
    <source>
        <dbReference type="EMBL" id="CAG2253376.1"/>
    </source>
</evidence>
<evidence type="ECO:0000256" key="2">
    <source>
        <dbReference type="SAM" id="MobiDB-lite"/>
    </source>
</evidence>
<dbReference type="Proteomes" id="UP000683360">
    <property type="component" value="Unassembled WGS sequence"/>
</dbReference>
<comment type="caution">
    <text evidence="3">The sequence shown here is derived from an EMBL/GenBank/DDBJ whole genome shotgun (WGS) entry which is preliminary data.</text>
</comment>
<accession>A0A8S3VEV6</accession>
<sequence length="1500" mass="171382">MDAFKCSDCQMTFGTVGLLQKHKRKFCVGGSLGDPDNLLLRKGLYSADTPRQRPLSQNRLTGEMYTHHHTTDNTKPLEGSAIVSKKVNQLRAFKDKREKLRDIRNLEERLLLDNLEDTERKLGDSPRSPRRTRSRLPLSRHPEVRDLQIEYERLKDQEDRTVGYGGPLPPPVREVENISPMSDDFSCQHAVYIYLILGRIYNSLHLPGDLVKDFFSDTSMSIHLPGESKQFGRLGTQDIGTQALELRIKSDYPHYNPNQEAQLRQLAENHGRQMEYLQIKNRDLEKQREDIRRRLEQLGQRVPGKDNSADLLAELRAQEERNQKSLNDLRRQLFEMGQKRVNVIEVEKPMNYPQPIIQQTLPPPPPQEKERKSYIYPVYYGSSLVAEISAMRQAYLQNGGNERDVLDQLSQMQAEAQRIEDEMKNSNYDNRHREKKPDLSGKMNMIEMENDRLHKELMLLQEQNFLSQNKRKSDREDELERELQRLREEQLRKMLELQNEIALLKQRALWERRPEPLPAPPPQPKNAEMPWLLQRPYVDVEPMQPYDQYAGFMIFYDFVLNLDPRTTACRLIVGLHGTGQSIGEPTVLPTVYTEPATRAVGTSGGANAVIGARQPVPKCPADSDLGVVVELQLSGGPASEYDKHSLITRAWVKVPLFDNDAKLIAGKFRIPFRNVPIKPFLHATELQKLEKFDDAELYYRIVNMRDSEVQSLLNISASNHQQYNQPTIPSLYKSPTPVQNPPPPPSIGSRMSSRELRLPSITPTGAPLLPRDTTIGFQVDRVKKAEYGEGKVRVTAYYASTGKVVQSSTSPVTCSTTAVKSNFKYGFHVFGQQEATFNNVDMQGDMILIARFYLRKRQDIVTDDIILHDQQHDATLYDEETLVAWTAVPLVMSTEDLSLRTRRNFNPNTMNINTGTHTLKLFYPPVPDSTQIPFDNRPYKSDWTRYGKASLRLHIFQGQPRPGSLTPSEESAEDGEEVLPEFAWLPLDRKTPPKEPFLIGDGFDLYIDGCRFLPDSVTFSKVAVKLDSDIYNPVYENKIEFRESNIPPSATLLLKIYTLDNFYKSLSVVGYATLNIFVESGTERQPTVDQPGLQISLNEGAHQLRLYSQGPNGVDPLSESSLKDANIRIVPCASALVRLTRVPKGSTGKALEQSKVPETDWLRLGLHIPRPRYTDRIYYSSKCLPTKGESRLFHSMMKRPSIPMRDAVAKLAKAKESFYRSDKNIEEYIRNKLTKGQDNKAIDQDLTYICQYNPKSGVKIAVDSALNLPWTNFTHAHICLNPPGAFYMGAPHAAYDKLTFTELLDLKSTNTSPTWKDGFKHFPRRSFHRFLCAIIHLQEVQVTIARENYKYGLLEQAWTAVQLFVDKYAYTTTFQLPLFQGAPTPQMLKQLAREPCRDWMERNIRNNTIYLLEGASVFVRASDGRRDDELAGNVAVSKLVEVNTDYIPAQLEADYTRERPGKVLESLVPPGKAPDQFNDSLAIKFKNLVYKLYEDDKVNK</sequence>
<dbReference type="PANTHER" id="PTHR33820">
    <property type="entry name" value="COILED-COIL DOMAIN-CONTAINING PROTEIN 17"/>
    <property type="match status" value="1"/>
</dbReference>